<accession>A0A2N5A3Q2</accession>
<keyword evidence="1" id="KW-0732">Signal</keyword>
<organism evidence="3 4">
    <name type="scientific">Klebsiella variicola</name>
    <dbReference type="NCBI Taxonomy" id="244366"/>
    <lineage>
        <taxon>Bacteria</taxon>
        <taxon>Pseudomonadati</taxon>
        <taxon>Pseudomonadota</taxon>
        <taxon>Gammaproteobacteria</taxon>
        <taxon>Enterobacterales</taxon>
        <taxon>Enterobacteriaceae</taxon>
        <taxon>Klebsiella/Raoultella group</taxon>
        <taxon>Klebsiella</taxon>
        <taxon>Klebsiella pneumoniae complex</taxon>
    </lineage>
</organism>
<comment type="caution">
    <text evidence="3">The sequence shown here is derived from an EMBL/GenBank/DDBJ whole genome shotgun (WGS) entry which is preliminary data.</text>
</comment>
<dbReference type="SUPFAM" id="SSF53850">
    <property type="entry name" value="Periplasmic binding protein-like II"/>
    <property type="match status" value="1"/>
</dbReference>
<sequence length="185" mass="20391">MKRSIYSQNSLLRISLLSALTLTASFTTHAQDKPVAGGVLTVALGSDTPIIDPSITAYSVTALVTRNVVDSLVGQAEDNSFTPWLAERWEIKNNNREYTFHLRKDVTFSDGTKLDAAAVKYNFERILDPKTTSSYSKSLLGPIDAITTPDEYTVVIRYKTPFAPLLQGLSLPYLGIQSPAYLQKT</sequence>
<dbReference type="GO" id="GO:1904680">
    <property type="term" value="F:peptide transmembrane transporter activity"/>
    <property type="evidence" value="ECO:0007669"/>
    <property type="project" value="TreeGrafter"/>
</dbReference>
<evidence type="ECO:0000313" key="4">
    <source>
        <dbReference type="Proteomes" id="UP000234473"/>
    </source>
</evidence>
<proteinExistence type="predicted"/>
<dbReference type="Proteomes" id="UP000234473">
    <property type="component" value="Unassembled WGS sequence"/>
</dbReference>
<reference evidence="3 4" key="1">
    <citation type="submission" date="2017-11" db="EMBL/GenBank/DDBJ databases">
        <authorList>
            <person name="Han C.G."/>
        </authorList>
    </citation>
    <scope>NUCLEOTIDE SEQUENCE [LARGE SCALE GENOMIC DNA]</scope>
    <source>
        <strain evidence="3 4">A5</strain>
    </source>
</reference>
<dbReference type="PANTHER" id="PTHR30290">
    <property type="entry name" value="PERIPLASMIC BINDING COMPONENT OF ABC TRANSPORTER"/>
    <property type="match status" value="1"/>
</dbReference>
<feature type="chain" id="PRO_5014943883" evidence="1">
    <location>
        <begin position="31"/>
        <end position="185"/>
    </location>
</feature>
<gene>
    <name evidence="3" type="ORF">CWM98_37135</name>
</gene>
<protein>
    <submittedName>
        <fullName evidence="3">ABC transporter substrate-binding protein</fullName>
    </submittedName>
</protein>
<reference evidence="3 4" key="2">
    <citation type="submission" date="2018-01" db="EMBL/GenBank/DDBJ databases">
        <title>Genomic study of Klebsiella pneumoniae.</title>
        <authorList>
            <person name="Yang Y."/>
            <person name="Bicalho R."/>
        </authorList>
    </citation>
    <scope>NUCLEOTIDE SEQUENCE [LARGE SCALE GENOMIC DNA]</scope>
    <source>
        <strain evidence="3 4">A5</strain>
    </source>
</reference>
<dbReference type="InterPro" id="IPR039424">
    <property type="entry name" value="SBP_5"/>
</dbReference>
<feature type="non-terminal residue" evidence="3">
    <location>
        <position position="185"/>
    </location>
</feature>
<feature type="domain" description="Solute-binding protein family 5" evidence="2">
    <location>
        <begin position="81"/>
        <end position="172"/>
    </location>
</feature>
<dbReference type="InterPro" id="IPR000914">
    <property type="entry name" value="SBP_5_dom"/>
</dbReference>
<name>A0A2N5A3Q2_KLEVA</name>
<dbReference type="AlphaFoldDB" id="A0A2N5A3Q2"/>
<evidence type="ECO:0000256" key="1">
    <source>
        <dbReference type="SAM" id="SignalP"/>
    </source>
</evidence>
<evidence type="ECO:0000259" key="2">
    <source>
        <dbReference type="Pfam" id="PF00496"/>
    </source>
</evidence>
<dbReference type="Pfam" id="PF00496">
    <property type="entry name" value="SBP_bac_5"/>
    <property type="match status" value="1"/>
</dbReference>
<dbReference type="GO" id="GO:0015833">
    <property type="term" value="P:peptide transport"/>
    <property type="evidence" value="ECO:0007669"/>
    <property type="project" value="TreeGrafter"/>
</dbReference>
<feature type="signal peptide" evidence="1">
    <location>
        <begin position="1"/>
        <end position="30"/>
    </location>
</feature>
<dbReference type="EMBL" id="PICB01003202">
    <property type="protein sequence ID" value="PLP35579.1"/>
    <property type="molecule type" value="Genomic_DNA"/>
</dbReference>
<dbReference type="Gene3D" id="3.40.190.10">
    <property type="entry name" value="Periplasmic binding protein-like II"/>
    <property type="match status" value="1"/>
</dbReference>
<evidence type="ECO:0000313" key="3">
    <source>
        <dbReference type="EMBL" id="PLP35579.1"/>
    </source>
</evidence>